<protein>
    <submittedName>
        <fullName evidence="1">Uncharacterized protein</fullName>
    </submittedName>
</protein>
<evidence type="ECO:0000313" key="1">
    <source>
        <dbReference type="EMBL" id="DAZ97508.1"/>
    </source>
</evidence>
<evidence type="ECO:0000313" key="2">
    <source>
        <dbReference type="Proteomes" id="UP001146120"/>
    </source>
</evidence>
<reference evidence="1" key="2">
    <citation type="journal article" date="2023" name="Microbiol Resour">
        <title>Decontamination and Annotation of the Draft Genome Sequence of the Oomycete Lagenidium giganteum ARSEF 373.</title>
        <authorList>
            <person name="Morgan W.R."/>
            <person name="Tartar A."/>
        </authorList>
    </citation>
    <scope>NUCLEOTIDE SEQUENCE</scope>
    <source>
        <strain evidence="1">ARSEF 373</strain>
    </source>
</reference>
<proteinExistence type="predicted"/>
<dbReference type="EMBL" id="DAKRPA010000133">
    <property type="protein sequence ID" value="DAZ97508.1"/>
    <property type="molecule type" value="Genomic_DNA"/>
</dbReference>
<keyword evidence="2" id="KW-1185">Reference proteome</keyword>
<organism evidence="1 2">
    <name type="scientific">Lagenidium giganteum</name>
    <dbReference type="NCBI Taxonomy" id="4803"/>
    <lineage>
        <taxon>Eukaryota</taxon>
        <taxon>Sar</taxon>
        <taxon>Stramenopiles</taxon>
        <taxon>Oomycota</taxon>
        <taxon>Peronosporomycetes</taxon>
        <taxon>Pythiales</taxon>
        <taxon>Pythiaceae</taxon>
    </lineage>
</organism>
<sequence>DAGKNRFLLLNSPAASGKTSLLNLYQYKNPSVNARYIFSKQPMSAWETLRMHGLDMIQEYCVYDNVIFMIDDAQFKYGDENFWPALIKDVPLMARVGPGVRFIISATHVISTQEHSSPADFKQLAPINREDLLLSDEQSIATQETPLGLSANCSIFRAEEDYHRALQ</sequence>
<gene>
    <name evidence="1" type="ORF">N0F65_009776</name>
</gene>
<dbReference type="AlphaFoldDB" id="A0AAV2YW84"/>
<dbReference type="Proteomes" id="UP001146120">
    <property type="component" value="Unassembled WGS sequence"/>
</dbReference>
<feature type="non-terminal residue" evidence="1">
    <location>
        <position position="1"/>
    </location>
</feature>
<comment type="caution">
    <text evidence="1">The sequence shown here is derived from an EMBL/GenBank/DDBJ whole genome shotgun (WGS) entry which is preliminary data.</text>
</comment>
<name>A0AAV2YW84_9STRA</name>
<accession>A0AAV2YW84</accession>
<reference evidence="1" key="1">
    <citation type="submission" date="2022-11" db="EMBL/GenBank/DDBJ databases">
        <authorList>
            <person name="Morgan W.R."/>
            <person name="Tartar A."/>
        </authorList>
    </citation>
    <scope>NUCLEOTIDE SEQUENCE</scope>
    <source>
        <strain evidence="1">ARSEF 373</strain>
    </source>
</reference>